<dbReference type="InterPro" id="IPR007110">
    <property type="entry name" value="Ig-like_dom"/>
</dbReference>
<dbReference type="OrthoDB" id="8822248at2759"/>
<keyword evidence="2 4" id="KW-0472">Membrane</keyword>
<dbReference type="KEGG" id="hcq:109512840"/>
<dbReference type="InterPro" id="IPR013783">
    <property type="entry name" value="Ig-like_fold"/>
</dbReference>
<dbReference type="Pfam" id="PF22705">
    <property type="entry name" value="C2-set_3"/>
    <property type="match status" value="1"/>
</dbReference>
<dbReference type="STRING" id="109280.ENSHCOP00000009079"/>
<dbReference type="RefSeq" id="XP_019720420.1">
    <property type="nucleotide sequence ID" value="XM_019864861.1"/>
</dbReference>
<feature type="domain" description="Ig-like" evidence="6">
    <location>
        <begin position="122"/>
        <end position="208"/>
    </location>
</feature>
<feature type="signal peptide" evidence="5">
    <location>
        <begin position="1"/>
        <end position="19"/>
    </location>
</feature>
<protein>
    <submittedName>
        <fullName evidence="7">Immunoglobulin superfamily member 5-like</fullName>
    </submittedName>
</protein>
<organism evidence="7 8">
    <name type="scientific">Hippocampus comes</name>
    <name type="common">Tiger tail seahorse</name>
    <dbReference type="NCBI Taxonomy" id="109280"/>
    <lineage>
        <taxon>Eukaryota</taxon>
        <taxon>Metazoa</taxon>
        <taxon>Chordata</taxon>
        <taxon>Craniata</taxon>
        <taxon>Vertebrata</taxon>
        <taxon>Euteleostomi</taxon>
        <taxon>Actinopterygii</taxon>
        <taxon>Neopterygii</taxon>
        <taxon>Teleostei</taxon>
        <taxon>Neoteleostei</taxon>
        <taxon>Acanthomorphata</taxon>
        <taxon>Syngnathiaria</taxon>
        <taxon>Syngnathiformes</taxon>
        <taxon>Syngnathoidei</taxon>
        <taxon>Syngnathidae</taxon>
        <taxon>Hippocampus</taxon>
    </lineage>
</organism>
<feature type="chain" id="PRO_5018646474" evidence="5">
    <location>
        <begin position="20"/>
        <end position="354"/>
    </location>
</feature>
<sequence length="354" mass="38459">MDIFVLLVVLLLCSTQVSTLLKLSPINLTVLSGDEARFTCIAQSAKWDVMLWELNSTVVVTISRIHGVLSSPIPNVTAVKSQNGDGWVFVLKSVERLHEGQVSCNLEGNDKKSASLFVQETGTVTVLGGNAIALKGQLVQFECDAVGWYPKPSLHWEVNGKKLSQSEYNLSSVQRGKSLFAVSSNLSMTAKKSSCVDCLVSVSALPVPLMSSIRLTVVAEVVQDEDDCTVPLAVTSSLTALLLLLLLCICTVLWYRERRQAKRSSQDTIRCEERNNGQSLPAGGRVNLGFMSEAPTDAVYEEIIKGIHSKKDLVSVEKVPDVVTSSSLCLHRDGHAQVDLSEGNSKNIRKVTTV</sequence>
<name>A0A3Q3DD85_HIPCM</name>
<reference evidence="7" key="2">
    <citation type="submission" date="2025-09" db="UniProtKB">
        <authorList>
            <consortium name="Ensembl"/>
        </authorList>
    </citation>
    <scope>IDENTIFICATION</scope>
</reference>
<dbReference type="GO" id="GO:0016020">
    <property type="term" value="C:membrane"/>
    <property type="evidence" value="ECO:0007669"/>
    <property type="project" value="UniProtKB-SubCell"/>
</dbReference>
<evidence type="ECO:0000256" key="5">
    <source>
        <dbReference type="SAM" id="SignalP"/>
    </source>
</evidence>
<dbReference type="GeneTree" id="ENSGT00940000165615"/>
<dbReference type="InterPro" id="IPR036179">
    <property type="entry name" value="Ig-like_dom_sf"/>
</dbReference>
<keyword evidence="5" id="KW-0732">Signal</keyword>
<evidence type="ECO:0000256" key="4">
    <source>
        <dbReference type="SAM" id="Phobius"/>
    </source>
</evidence>
<accession>A0A3Q3DD85</accession>
<dbReference type="PROSITE" id="PS50835">
    <property type="entry name" value="IG_LIKE"/>
    <property type="match status" value="1"/>
</dbReference>
<dbReference type="InterPro" id="IPR053896">
    <property type="entry name" value="BTN3A2-like_Ig-C"/>
</dbReference>
<evidence type="ECO:0000256" key="1">
    <source>
        <dbReference type="ARBA" id="ARBA00004370"/>
    </source>
</evidence>
<dbReference type="Ensembl" id="ENSHCOT00000015119.1">
    <property type="protein sequence ID" value="ENSHCOP00000009079.1"/>
    <property type="gene ID" value="ENSHCOG00000011448.1"/>
</dbReference>
<keyword evidence="3" id="KW-0393">Immunoglobulin domain</keyword>
<evidence type="ECO:0000313" key="7">
    <source>
        <dbReference type="Ensembl" id="ENSHCOP00000009079.1"/>
    </source>
</evidence>
<reference evidence="7" key="1">
    <citation type="submission" date="2025-08" db="UniProtKB">
        <authorList>
            <consortium name="Ensembl"/>
        </authorList>
    </citation>
    <scope>IDENTIFICATION</scope>
</reference>
<dbReference type="GeneID" id="109512840"/>
<comment type="subcellular location">
    <subcellularLocation>
        <location evidence="1">Membrane</location>
    </subcellularLocation>
</comment>
<evidence type="ECO:0000313" key="8">
    <source>
        <dbReference type="Proteomes" id="UP000264820"/>
    </source>
</evidence>
<dbReference type="PANTHER" id="PTHR44991">
    <property type="entry name" value="IMMUNOGLOBULIN SUPERFAMILY MEMBER 5"/>
    <property type="match status" value="1"/>
</dbReference>
<keyword evidence="8" id="KW-1185">Reference proteome</keyword>
<dbReference type="OMA" id="WETRRQM"/>
<evidence type="ECO:0000259" key="6">
    <source>
        <dbReference type="PROSITE" id="PS50835"/>
    </source>
</evidence>
<dbReference type="SUPFAM" id="SSF48726">
    <property type="entry name" value="Immunoglobulin"/>
    <property type="match status" value="2"/>
</dbReference>
<feature type="transmembrane region" description="Helical" evidence="4">
    <location>
        <begin position="232"/>
        <end position="255"/>
    </location>
</feature>
<dbReference type="AlphaFoldDB" id="A0A3Q3DD85"/>
<keyword evidence="4" id="KW-1133">Transmembrane helix</keyword>
<keyword evidence="4" id="KW-0812">Transmembrane</keyword>
<evidence type="ECO:0000256" key="3">
    <source>
        <dbReference type="ARBA" id="ARBA00023319"/>
    </source>
</evidence>
<dbReference type="Gene3D" id="2.60.40.10">
    <property type="entry name" value="Immunoglobulins"/>
    <property type="match status" value="2"/>
</dbReference>
<dbReference type="Proteomes" id="UP000264820">
    <property type="component" value="Unplaced"/>
</dbReference>
<proteinExistence type="predicted"/>
<dbReference type="CTD" id="101884674"/>
<evidence type="ECO:0000256" key="2">
    <source>
        <dbReference type="ARBA" id="ARBA00023136"/>
    </source>
</evidence>
<dbReference type="PANTHER" id="PTHR44991:SF1">
    <property type="entry name" value="IMMUNOGLOBULIN SUPERFAMILY MEMBER 5"/>
    <property type="match status" value="1"/>
</dbReference>